<accession>A0A5N3P5Y8</accession>
<proteinExistence type="predicted"/>
<protein>
    <submittedName>
        <fullName evidence="1">Uncharacterized protein</fullName>
    </submittedName>
</protein>
<dbReference type="AlphaFoldDB" id="A0A5N3P5Y8"/>
<reference evidence="1 2" key="1">
    <citation type="journal article" date="2019" name="Microorganisms">
        <title>Genome Insights into the Novel Species Microvirga brassicacearum, a Rapeseed Endophyte with Biotechnological Potential.</title>
        <authorList>
            <person name="Jimenez-Gomez A."/>
            <person name="Saati-Santamaria Z."/>
            <person name="Igual J.M."/>
            <person name="Rivas R."/>
            <person name="Mateos P.F."/>
            <person name="Garcia-Fraile P."/>
        </authorList>
    </citation>
    <scope>NUCLEOTIDE SEQUENCE [LARGE SCALE GENOMIC DNA]</scope>
    <source>
        <strain evidence="1 2">CDVBN77</strain>
    </source>
</reference>
<comment type="caution">
    <text evidence="1">The sequence shown here is derived from an EMBL/GenBank/DDBJ whole genome shotgun (WGS) entry which is preliminary data.</text>
</comment>
<keyword evidence="2" id="KW-1185">Reference proteome</keyword>
<organism evidence="1 2">
    <name type="scientific">Microvirga brassicacearum</name>
    <dbReference type="NCBI Taxonomy" id="2580413"/>
    <lineage>
        <taxon>Bacteria</taxon>
        <taxon>Pseudomonadati</taxon>
        <taxon>Pseudomonadota</taxon>
        <taxon>Alphaproteobacteria</taxon>
        <taxon>Hyphomicrobiales</taxon>
        <taxon>Methylobacteriaceae</taxon>
        <taxon>Microvirga</taxon>
    </lineage>
</organism>
<dbReference type="RefSeq" id="WP_150947818.1">
    <property type="nucleotide sequence ID" value="NZ_VCMV01000042.1"/>
</dbReference>
<dbReference type="Proteomes" id="UP000325684">
    <property type="component" value="Unassembled WGS sequence"/>
</dbReference>
<evidence type="ECO:0000313" key="1">
    <source>
        <dbReference type="EMBL" id="KAB0265142.1"/>
    </source>
</evidence>
<sequence length="93" mass="10286">MEDARWFETYSARHYRFRPATEEETAAFVAGDDAVRAALTFYTVANREGLSATFGSSVPIDWQHVNTSDELVAAMVAESDISLLDAVAVPERD</sequence>
<gene>
    <name evidence="1" type="ORF">FEZ63_20095</name>
</gene>
<evidence type="ECO:0000313" key="2">
    <source>
        <dbReference type="Proteomes" id="UP000325684"/>
    </source>
</evidence>
<name>A0A5N3P5Y8_9HYPH</name>
<dbReference type="EMBL" id="VCMV01000042">
    <property type="protein sequence ID" value="KAB0265142.1"/>
    <property type="molecule type" value="Genomic_DNA"/>
</dbReference>